<name>A0A5P2UE24_9ACTN</name>
<accession>A0A5P2UE24</accession>
<dbReference type="RefSeq" id="WP_150516325.1">
    <property type="nucleotide sequence ID" value="NZ_BMVX01000001.1"/>
</dbReference>
<feature type="region of interest" description="Disordered" evidence="1">
    <location>
        <begin position="1"/>
        <end position="36"/>
    </location>
</feature>
<evidence type="ECO:0000313" key="2">
    <source>
        <dbReference type="EMBL" id="GGZ45728.1"/>
    </source>
</evidence>
<dbReference type="AlphaFoldDB" id="A0A5P2UE24"/>
<dbReference type="Proteomes" id="UP000634660">
    <property type="component" value="Unassembled WGS sequence"/>
</dbReference>
<evidence type="ECO:0000313" key="3">
    <source>
        <dbReference type="EMBL" id="QEU77228.1"/>
    </source>
</evidence>
<sequence length="122" mass="12232">MSGPRREPPAAPAGRRARPGRTGGAHSRPPLGRDRLGARGAACVRARFRLSEIPGVTVAPAAGAGCVTPAAAAAARALGEAGLGHLGGHLELRTYGSAPRTVDLARAARRAVAAALARPHDA</sequence>
<reference evidence="2" key="3">
    <citation type="submission" date="2020-09" db="EMBL/GenBank/DDBJ databases">
        <authorList>
            <person name="Sun Q."/>
            <person name="Ohkuma M."/>
        </authorList>
    </citation>
    <scope>NUCLEOTIDE SEQUENCE</scope>
    <source>
        <strain evidence="2">JCM 4834</strain>
    </source>
</reference>
<dbReference type="EMBL" id="CP023701">
    <property type="protein sequence ID" value="QEU77228.1"/>
    <property type="molecule type" value="Genomic_DNA"/>
</dbReference>
<gene>
    <name evidence="3" type="ORF">CP968_02015</name>
    <name evidence="2" type="ORF">GCM10010371_00880</name>
</gene>
<dbReference type="Proteomes" id="UP000326831">
    <property type="component" value="Chromosome"/>
</dbReference>
<proteinExistence type="predicted"/>
<protein>
    <submittedName>
        <fullName evidence="3">Uncharacterized protein</fullName>
    </submittedName>
</protein>
<organism evidence="3 4">
    <name type="scientific">Streptomyces subrutilus</name>
    <dbReference type="NCBI Taxonomy" id="36818"/>
    <lineage>
        <taxon>Bacteria</taxon>
        <taxon>Bacillati</taxon>
        <taxon>Actinomycetota</taxon>
        <taxon>Actinomycetes</taxon>
        <taxon>Kitasatosporales</taxon>
        <taxon>Streptomycetaceae</taxon>
        <taxon>Streptomyces</taxon>
    </lineage>
</organism>
<reference evidence="2" key="1">
    <citation type="journal article" date="2014" name="Int. J. Syst. Evol. Microbiol.">
        <title>Complete genome sequence of Corynebacterium casei LMG S-19264T (=DSM 44701T), isolated from a smear-ripened cheese.</title>
        <authorList>
            <consortium name="US DOE Joint Genome Institute (JGI-PGF)"/>
            <person name="Walter F."/>
            <person name="Albersmeier A."/>
            <person name="Kalinowski J."/>
            <person name="Ruckert C."/>
        </authorList>
    </citation>
    <scope>NUCLEOTIDE SEQUENCE</scope>
    <source>
        <strain evidence="2">JCM 4834</strain>
    </source>
</reference>
<evidence type="ECO:0000313" key="4">
    <source>
        <dbReference type="Proteomes" id="UP000326831"/>
    </source>
</evidence>
<dbReference type="KEGG" id="ssub:CP968_02015"/>
<dbReference type="EMBL" id="BMVX01000001">
    <property type="protein sequence ID" value="GGZ45728.1"/>
    <property type="molecule type" value="Genomic_DNA"/>
</dbReference>
<keyword evidence="4" id="KW-1185">Reference proteome</keyword>
<evidence type="ECO:0000256" key="1">
    <source>
        <dbReference type="SAM" id="MobiDB-lite"/>
    </source>
</evidence>
<reference evidence="3 4" key="2">
    <citation type="submission" date="2017-09" db="EMBL/GenBank/DDBJ databases">
        <authorList>
            <person name="Lee N."/>
            <person name="Cho B.-K."/>
        </authorList>
    </citation>
    <scope>NUCLEOTIDE SEQUENCE [LARGE SCALE GENOMIC DNA]</scope>
    <source>
        <strain evidence="3 4">ATCC 27467</strain>
    </source>
</reference>